<accession>A0A3P3VXE1</accession>
<protein>
    <recommendedName>
        <fullName evidence="12">Penicillin-binding protein activator</fullName>
    </recommendedName>
</protein>
<dbReference type="Gene3D" id="1.25.40.650">
    <property type="match status" value="1"/>
</dbReference>
<dbReference type="PROSITE" id="PS51257">
    <property type="entry name" value="PROKAR_LIPOPROTEIN"/>
    <property type="match status" value="1"/>
</dbReference>
<dbReference type="InterPro" id="IPR028082">
    <property type="entry name" value="Peripla_BP_I"/>
</dbReference>
<evidence type="ECO:0000256" key="2">
    <source>
        <dbReference type="ARBA" id="ARBA00022960"/>
    </source>
</evidence>
<dbReference type="Proteomes" id="UP000280792">
    <property type="component" value="Unassembled WGS sequence"/>
</dbReference>
<dbReference type="Gene3D" id="3.40.50.2300">
    <property type="match status" value="2"/>
</dbReference>
<dbReference type="PANTHER" id="PTHR38038">
    <property type="entry name" value="PENICILLIN-BINDING PROTEIN ACTIVATOR LPOA"/>
    <property type="match status" value="1"/>
</dbReference>
<keyword evidence="7" id="KW-0449">Lipoprotein</keyword>
<feature type="signal peptide" evidence="9">
    <location>
        <begin position="1"/>
        <end position="18"/>
    </location>
</feature>
<keyword evidence="2" id="KW-0133">Cell shape</keyword>
<keyword evidence="1 9" id="KW-0732">Signal</keyword>
<dbReference type="InterPro" id="IPR011990">
    <property type="entry name" value="TPR-like_helical_dom_sf"/>
</dbReference>
<evidence type="ECO:0000256" key="5">
    <source>
        <dbReference type="ARBA" id="ARBA00023139"/>
    </source>
</evidence>
<evidence type="ECO:0000256" key="1">
    <source>
        <dbReference type="ARBA" id="ARBA00022729"/>
    </source>
</evidence>
<keyword evidence="4" id="KW-0472">Membrane</keyword>
<sequence length="645" mass="70950">MSPSVRLPILLLLSALLAACASSPDYPKVPPLPGQDLNQIQALLNRAEEAAPEESARLRMDAARLMIAEQRLDEARTLAASLFPHQLNNENKARYALLQAELSLGRNNVLAFTWLDHPYLLAAEESDIRVSASALRARALHLTGNSAAAIDELMLALELVSADQRAAIEQQLWSTLLEMDLAELQQSRDYHNQPYLTAWIELAEILKKPASLASQLERINQWASSWPTHSGQEMLVEIEQIIRESAANQPKHIALLLPQSGNLQAAGDAIRDGFMAAYYSAAETGAELPTLSIYDSEQSTVTQLINQAINDGVEMLIGPLRKGQVDELAAQPLLPLPTLSLNYSSDPQVASEGLFQFGLAAEDEARQAARRGRQEGFDRALVLTPKTPRGTRIADAFAQEWVSHGGALVDQRQFTGENDYRQVVGSLLGIDQSRGRARRLANLIGESPVFEPRRRQDVDMAFIAASAEQGRILKPTFAFQYASQLPVFSTSSIYTGQTDAARDKDLDEIKFTSYSWLLADSHPLMKRIRAQWAQANGNYGRLYALGADAFLLYPRVRQMSRIEGIELDGATGTLRMSPQQRIVRELGWYQFKNGRPVHLEELPPLAAPVTESMDAMDTETEVQPGTVGGEPGSELSPAPGFAPVN</sequence>
<comment type="caution">
    <text evidence="10">The sequence shown here is derived from an EMBL/GenBank/DDBJ whole genome shotgun (WGS) entry which is preliminary data.</text>
</comment>
<gene>
    <name evidence="10" type="ORF">D0544_09945</name>
</gene>
<reference evidence="10 11" key="2">
    <citation type="submission" date="2018-12" db="EMBL/GenBank/DDBJ databases">
        <title>Simiduia agarivorans gen. nov., sp. nov., a marine, agarolytic bacterium isolated from shallow coastal water from Keelung, Taiwan.</title>
        <authorList>
            <person name="Shieh W.Y."/>
        </authorList>
    </citation>
    <scope>NUCLEOTIDE SEQUENCE [LARGE SCALE GENOMIC DNA]</scope>
    <source>
        <strain evidence="10 11">GTF-13</strain>
    </source>
</reference>
<evidence type="ECO:0000256" key="6">
    <source>
        <dbReference type="ARBA" id="ARBA00023237"/>
    </source>
</evidence>
<evidence type="ECO:0000313" key="10">
    <source>
        <dbReference type="EMBL" id="RRJ85353.1"/>
    </source>
</evidence>
<dbReference type="SUPFAM" id="SSF53822">
    <property type="entry name" value="Periplasmic binding protein-like I"/>
    <property type="match status" value="1"/>
</dbReference>
<dbReference type="GO" id="GO:0009252">
    <property type="term" value="P:peptidoglycan biosynthetic process"/>
    <property type="evidence" value="ECO:0007669"/>
    <property type="project" value="UniProtKB-KW"/>
</dbReference>
<organism evidence="10 11">
    <name type="scientific">Aestuariirhabdus litorea</name>
    <dbReference type="NCBI Taxonomy" id="2528527"/>
    <lineage>
        <taxon>Bacteria</taxon>
        <taxon>Pseudomonadati</taxon>
        <taxon>Pseudomonadota</taxon>
        <taxon>Gammaproteobacteria</taxon>
        <taxon>Oceanospirillales</taxon>
        <taxon>Aestuariirhabdaceae</taxon>
        <taxon>Aestuariirhabdus</taxon>
    </lineage>
</organism>
<dbReference type="GO" id="GO:0031241">
    <property type="term" value="C:periplasmic side of cell outer membrane"/>
    <property type="evidence" value="ECO:0007669"/>
    <property type="project" value="TreeGrafter"/>
</dbReference>
<evidence type="ECO:0000256" key="8">
    <source>
        <dbReference type="SAM" id="MobiDB-lite"/>
    </source>
</evidence>
<dbReference type="CDD" id="cd06339">
    <property type="entry name" value="PBP1_YraM_LppC_lipoprotein-like"/>
    <property type="match status" value="1"/>
</dbReference>
<keyword evidence="5" id="KW-0564">Palmitate</keyword>
<dbReference type="Gene3D" id="1.25.40.10">
    <property type="entry name" value="Tetratricopeptide repeat domain"/>
    <property type="match status" value="1"/>
</dbReference>
<name>A0A3P3VXE1_9GAMM</name>
<dbReference type="PANTHER" id="PTHR38038:SF1">
    <property type="entry name" value="PENICILLIN-BINDING PROTEIN ACTIVATOR LPOA"/>
    <property type="match status" value="1"/>
</dbReference>
<evidence type="ECO:0000256" key="9">
    <source>
        <dbReference type="SAM" id="SignalP"/>
    </source>
</evidence>
<evidence type="ECO:0000256" key="3">
    <source>
        <dbReference type="ARBA" id="ARBA00022984"/>
    </source>
</evidence>
<keyword evidence="3" id="KW-0573">Peptidoglycan synthesis</keyword>
<evidence type="ECO:0000256" key="4">
    <source>
        <dbReference type="ARBA" id="ARBA00023136"/>
    </source>
</evidence>
<feature type="chain" id="PRO_5018049263" description="Penicillin-binding protein activator" evidence="9">
    <location>
        <begin position="19"/>
        <end position="645"/>
    </location>
</feature>
<dbReference type="EMBL" id="QWEZ01000001">
    <property type="protein sequence ID" value="RRJ85353.1"/>
    <property type="molecule type" value="Genomic_DNA"/>
</dbReference>
<evidence type="ECO:0000313" key="11">
    <source>
        <dbReference type="Proteomes" id="UP000280792"/>
    </source>
</evidence>
<keyword evidence="11" id="KW-1185">Reference proteome</keyword>
<evidence type="ECO:0000256" key="7">
    <source>
        <dbReference type="ARBA" id="ARBA00023288"/>
    </source>
</evidence>
<keyword evidence="6" id="KW-0998">Cell outer membrane</keyword>
<dbReference type="GO" id="GO:0030234">
    <property type="term" value="F:enzyme regulator activity"/>
    <property type="evidence" value="ECO:0007669"/>
    <property type="project" value="TreeGrafter"/>
</dbReference>
<dbReference type="GO" id="GO:0008360">
    <property type="term" value="P:regulation of cell shape"/>
    <property type="evidence" value="ECO:0007669"/>
    <property type="project" value="UniProtKB-KW"/>
</dbReference>
<dbReference type="Pfam" id="PF04348">
    <property type="entry name" value="LppC"/>
    <property type="match status" value="1"/>
</dbReference>
<dbReference type="RefSeq" id="WP_125015781.1">
    <property type="nucleotide sequence ID" value="NZ_QWEZ01000001.1"/>
</dbReference>
<dbReference type="AlphaFoldDB" id="A0A3P3VXE1"/>
<evidence type="ECO:0008006" key="12">
    <source>
        <dbReference type="Google" id="ProtNLM"/>
    </source>
</evidence>
<proteinExistence type="predicted"/>
<feature type="region of interest" description="Disordered" evidence="8">
    <location>
        <begin position="613"/>
        <end position="645"/>
    </location>
</feature>
<dbReference type="InterPro" id="IPR007443">
    <property type="entry name" value="LpoA"/>
</dbReference>
<reference evidence="10 11" key="1">
    <citation type="submission" date="2018-08" db="EMBL/GenBank/DDBJ databases">
        <authorList>
            <person name="Khan S.A."/>
        </authorList>
    </citation>
    <scope>NUCLEOTIDE SEQUENCE [LARGE SCALE GENOMIC DNA]</scope>
    <source>
        <strain evidence="10 11">GTF-13</strain>
    </source>
</reference>